<comment type="caution">
    <text evidence="4">The sequence shown here is derived from an EMBL/GenBank/DDBJ whole genome shotgun (WGS) entry which is preliminary data.</text>
</comment>
<dbReference type="InterPro" id="IPR013094">
    <property type="entry name" value="AB_hydrolase_3"/>
</dbReference>
<dbReference type="InterPro" id="IPR050300">
    <property type="entry name" value="GDXG_lipolytic_enzyme"/>
</dbReference>
<feature type="domain" description="Alpha/beta hydrolase fold-3" evidence="3">
    <location>
        <begin position="71"/>
        <end position="274"/>
    </location>
</feature>
<dbReference type="Pfam" id="PF07859">
    <property type="entry name" value="Abhydrolase_3"/>
    <property type="match status" value="1"/>
</dbReference>
<organism evidence="4 5">
    <name type="scientific">Zhongshania aquimaris</name>
    <dbReference type="NCBI Taxonomy" id="2857107"/>
    <lineage>
        <taxon>Bacteria</taxon>
        <taxon>Pseudomonadati</taxon>
        <taxon>Pseudomonadota</taxon>
        <taxon>Gammaproteobacteria</taxon>
        <taxon>Cellvibrionales</taxon>
        <taxon>Spongiibacteraceae</taxon>
        <taxon>Zhongshania</taxon>
    </lineage>
</organism>
<evidence type="ECO:0000313" key="5">
    <source>
        <dbReference type="Proteomes" id="UP001166291"/>
    </source>
</evidence>
<dbReference type="RefSeq" id="WP_219044479.1">
    <property type="nucleotide sequence ID" value="NZ_JAHWDQ010000004.1"/>
</dbReference>
<comment type="similarity">
    <text evidence="1">Belongs to the 'GDXG' lipolytic enzyme family.</text>
</comment>
<name>A0ABS6VV75_9GAMM</name>
<proteinExistence type="inferred from homology"/>
<accession>A0ABS6VV75</accession>
<sequence>MIDPEIAPYIPPNVDIDTVSVDALRSFSIEYAQSQPKLELSRVEDMSVEGLAGPIPIRVYYPSDVESLGMIVFLHGGGWCMGNLDTHDAVCRQLSHVTGFAVSAVDYRLAPEHKFPAGLQDAEAATIWILDNAASLGCDPSRVLIMGESAGGNLAAVIAQRLRARLRYQVLVFPVTDFSMPFPSYQRHAKALGLTTESAQWCKEQYLANPELDQLNPDASPYLRVDLSDCPPAFVMTAEIDPVCDDGEAYGMRLVEAGVPVTLKRYLGMPHGFLVLPYSLRKIKNIYDDIGRMLERDVAKNR</sequence>
<dbReference type="EMBL" id="JAHWDQ010000004">
    <property type="protein sequence ID" value="MBW2942242.1"/>
    <property type="molecule type" value="Genomic_DNA"/>
</dbReference>
<protein>
    <submittedName>
        <fullName evidence="4">Alpha/beta hydrolase</fullName>
    </submittedName>
</protein>
<evidence type="ECO:0000259" key="3">
    <source>
        <dbReference type="Pfam" id="PF07859"/>
    </source>
</evidence>
<evidence type="ECO:0000313" key="4">
    <source>
        <dbReference type="EMBL" id="MBW2942242.1"/>
    </source>
</evidence>
<reference evidence="4" key="1">
    <citation type="submission" date="2021-07" db="EMBL/GenBank/DDBJ databases">
        <title>Zhongshania sp. CAU 1632 isolated from seawater.</title>
        <authorList>
            <person name="Kim W."/>
        </authorList>
    </citation>
    <scope>NUCLEOTIDE SEQUENCE</scope>
    <source>
        <strain evidence="4">CAU 1632</strain>
    </source>
</reference>
<gene>
    <name evidence="4" type="ORF">KXJ70_15710</name>
</gene>
<dbReference type="InterPro" id="IPR002168">
    <property type="entry name" value="Lipase_GDXG_HIS_AS"/>
</dbReference>
<evidence type="ECO:0000256" key="1">
    <source>
        <dbReference type="ARBA" id="ARBA00010515"/>
    </source>
</evidence>
<dbReference type="PANTHER" id="PTHR48081:SF8">
    <property type="entry name" value="ALPHA_BETA HYDROLASE FOLD-3 DOMAIN-CONTAINING PROTEIN-RELATED"/>
    <property type="match status" value="1"/>
</dbReference>
<keyword evidence="2 4" id="KW-0378">Hydrolase</keyword>
<dbReference type="PROSITE" id="PS01173">
    <property type="entry name" value="LIPASE_GDXG_HIS"/>
    <property type="match status" value="1"/>
</dbReference>
<keyword evidence="5" id="KW-1185">Reference proteome</keyword>
<dbReference type="GO" id="GO:0016787">
    <property type="term" value="F:hydrolase activity"/>
    <property type="evidence" value="ECO:0007669"/>
    <property type="project" value="UniProtKB-KW"/>
</dbReference>
<dbReference type="PANTHER" id="PTHR48081">
    <property type="entry name" value="AB HYDROLASE SUPERFAMILY PROTEIN C4A8.06C"/>
    <property type="match status" value="1"/>
</dbReference>
<evidence type="ECO:0000256" key="2">
    <source>
        <dbReference type="ARBA" id="ARBA00022801"/>
    </source>
</evidence>
<dbReference type="Proteomes" id="UP001166291">
    <property type="component" value="Unassembled WGS sequence"/>
</dbReference>